<feature type="non-terminal residue" evidence="1">
    <location>
        <position position="1"/>
    </location>
</feature>
<dbReference type="EMBL" id="JAMKFB020000013">
    <property type="protein sequence ID" value="KAL0178447.1"/>
    <property type="molecule type" value="Genomic_DNA"/>
</dbReference>
<evidence type="ECO:0000313" key="2">
    <source>
        <dbReference type="Proteomes" id="UP001529510"/>
    </source>
</evidence>
<dbReference type="AlphaFoldDB" id="A0ABD0PWZ6"/>
<accession>A0ABD0PWZ6</accession>
<reference evidence="1 2" key="1">
    <citation type="submission" date="2024-05" db="EMBL/GenBank/DDBJ databases">
        <title>Genome sequencing and assembly of Indian major carp, Cirrhinus mrigala (Hamilton, 1822).</title>
        <authorList>
            <person name="Mohindra V."/>
            <person name="Chowdhury L.M."/>
            <person name="Lal K."/>
            <person name="Jena J.K."/>
        </authorList>
    </citation>
    <scope>NUCLEOTIDE SEQUENCE [LARGE SCALE GENOMIC DNA]</scope>
    <source>
        <strain evidence="1">CM1030</strain>
        <tissue evidence="1">Blood</tissue>
    </source>
</reference>
<feature type="non-terminal residue" evidence="1">
    <location>
        <position position="56"/>
    </location>
</feature>
<comment type="caution">
    <text evidence="1">The sequence shown here is derived from an EMBL/GenBank/DDBJ whole genome shotgun (WGS) entry which is preliminary data.</text>
</comment>
<dbReference type="Pfam" id="PF25562">
    <property type="entry name" value="CNBH_CNNM2_C"/>
    <property type="match status" value="1"/>
</dbReference>
<evidence type="ECO:0000313" key="1">
    <source>
        <dbReference type="EMBL" id="KAL0178447.1"/>
    </source>
</evidence>
<sequence length="56" mass="6776">VEPFKSTHLSEKILLRLIKHPSVVQELKFDEKNKRSPKHYLFQRNKPVDYFVLILQ</sequence>
<keyword evidence="2" id="KW-1185">Reference proteome</keyword>
<dbReference type="Proteomes" id="UP001529510">
    <property type="component" value="Unassembled WGS sequence"/>
</dbReference>
<gene>
    <name evidence="1" type="ORF">M9458_027341</name>
</gene>
<protein>
    <submittedName>
        <fullName evidence="1">Uncharacterized protein</fullName>
    </submittedName>
</protein>
<name>A0ABD0PWZ6_CIRMR</name>
<proteinExistence type="predicted"/>
<organism evidence="1 2">
    <name type="scientific">Cirrhinus mrigala</name>
    <name type="common">Mrigala</name>
    <dbReference type="NCBI Taxonomy" id="683832"/>
    <lineage>
        <taxon>Eukaryota</taxon>
        <taxon>Metazoa</taxon>
        <taxon>Chordata</taxon>
        <taxon>Craniata</taxon>
        <taxon>Vertebrata</taxon>
        <taxon>Euteleostomi</taxon>
        <taxon>Actinopterygii</taxon>
        <taxon>Neopterygii</taxon>
        <taxon>Teleostei</taxon>
        <taxon>Ostariophysi</taxon>
        <taxon>Cypriniformes</taxon>
        <taxon>Cyprinidae</taxon>
        <taxon>Labeoninae</taxon>
        <taxon>Labeonini</taxon>
        <taxon>Cirrhinus</taxon>
    </lineage>
</organism>